<accession>A0A2P7BSW1</accession>
<gene>
    <name evidence="1" type="ORF">CU102_08515</name>
</gene>
<dbReference type="AlphaFoldDB" id="A0A2P7BSW1"/>
<comment type="caution">
    <text evidence="1">The sequence shown here is derived from an EMBL/GenBank/DDBJ whole genome shotgun (WGS) entry which is preliminary data.</text>
</comment>
<evidence type="ECO:0000313" key="2">
    <source>
        <dbReference type="Proteomes" id="UP000241444"/>
    </source>
</evidence>
<name>A0A2P7BSW1_9HYPH</name>
<reference evidence="2" key="1">
    <citation type="submission" date="2017-11" db="EMBL/GenBank/DDBJ databases">
        <authorList>
            <person name="Kuznetsova I."/>
            <person name="Sazanova A."/>
            <person name="Chirak E."/>
            <person name="Safronova V."/>
            <person name="Willems A."/>
        </authorList>
    </citation>
    <scope>NUCLEOTIDE SEQUENCE [LARGE SCALE GENOMIC DNA]</scope>
    <source>
        <strain evidence="2">STM 196</strain>
    </source>
</reference>
<dbReference type="OrthoDB" id="7006010at2"/>
<evidence type="ECO:0000313" key="1">
    <source>
        <dbReference type="EMBL" id="PSH69547.1"/>
    </source>
</evidence>
<dbReference type="Proteomes" id="UP000241444">
    <property type="component" value="Unassembled WGS sequence"/>
</dbReference>
<keyword evidence="2" id="KW-1185">Reference proteome</keyword>
<organism evidence="1 2">
    <name type="scientific">Phyllobacterium brassicacearum</name>
    <dbReference type="NCBI Taxonomy" id="314235"/>
    <lineage>
        <taxon>Bacteria</taxon>
        <taxon>Pseudomonadati</taxon>
        <taxon>Pseudomonadota</taxon>
        <taxon>Alphaproteobacteria</taxon>
        <taxon>Hyphomicrobiales</taxon>
        <taxon>Phyllobacteriaceae</taxon>
        <taxon>Phyllobacterium</taxon>
    </lineage>
</organism>
<sequence length="259" mass="27952">MPSDELLVAFLDGELEAGERERIDSLIRTDEAVAERFDFLSRSELPFYDAFETLLENAPAAHLESILNNLPAPGTAEPVASGWKRRGFIAAAIGAVFAGVAADRVLLGMRAPSPTETADLGWRGVVAEYLALYTPDTLANLPSDAQLLSAQLSSVGSELALSLPLEAVTLPGIPLKRAQILQYDRKPLGQIAYLDPVHGPLALCIVRSTKGARPPQTEQRRGMNVVFWSDGAHGFMLIGRNPVEQLNALTEKVRTALTV</sequence>
<proteinExistence type="predicted"/>
<dbReference type="EMBL" id="PGGO01000005">
    <property type="protein sequence ID" value="PSH69547.1"/>
    <property type="molecule type" value="Genomic_DNA"/>
</dbReference>
<protein>
    <submittedName>
        <fullName evidence="1">Fis family transcriptional regulator</fullName>
    </submittedName>
</protein>